<dbReference type="InterPro" id="IPR011009">
    <property type="entry name" value="Kinase-like_dom_sf"/>
</dbReference>
<dbReference type="PROSITE" id="PS00108">
    <property type="entry name" value="PROTEIN_KINASE_ST"/>
    <property type="match status" value="1"/>
</dbReference>
<dbReference type="Pfam" id="PF00069">
    <property type="entry name" value="Pkinase"/>
    <property type="match status" value="1"/>
</dbReference>
<evidence type="ECO:0000256" key="11">
    <source>
        <dbReference type="ARBA" id="ARBA00022777"/>
    </source>
</evidence>
<dbReference type="FunFam" id="3.30.430.20:FF:000003">
    <property type="entry name" value="Cysteine-rich RLK (RECEPTOR-like protein kinase) 10"/>
    <property type="match status" value="1"/>
</dbReference>
<keyword evidence="15" id="KW-0675">Receptor</keyword>
<dbReference type="OrthoDB" id="4062651at2759"/>
<evidence type="ECO:0000259" key="21">
    <source>
        <dbReference type="PROSITE" id="PS51473"/>
    </source>
</evidence>
<keyword evidence="23" id="KW-1185">Reference proteome</keyword>
<evidence type="ECO:0000256" key="15">
    <source>
        <dbReference type="ARBA" id="ARBA00023170"/>
    </source>
</evidence>
<sequence length="567" mass="62571">MKSSSVYTPSVLFALLAIFFNGHTAAQICSPTAGNFTANGTYAGNRARLFSSFSSNLSSTYGFFMNTTVGHGADRIYGIALCRADSPRETCNECINSGIKELAASCPNQIEAINWAWVSPFSCFVRYSNRSLSGKSELSPSEEFANSGVFTSDETDRIKPLWENHISSLIAAASMGTKIKYASGERNFSGLMKIYALVQCTPDLSRRDCESCLIQTVIAFQSCCGKNHGGSSYTPSCIFRWDLYPFYNNNSFFTGSSPPPANLPFHPPANAETTTGNGRRISSRTVAIISAPIAVAFSGVLVAVVIFRRMTKRSGFHGRLVAEERGNRECMQFKLATVRIATNNFSDLSKLGQGGFGSVYKGVLSDGQAIAVKRLSTNSQQGEVEFKNEVICVARLQHRNLVRLLGFCVQGTERLLIYEFLPESSLDHLVFDASKRGRLDWETRRKIIVGIARGLLYLHQDSQFRIVHRDLKASNVLLDEDMNPKISDFGMAKLFESNDQTRDTTSRIVGTYGYMAPEYAIHGRFSTKSDVYSFGVLLLEIITGETIRIFRGGEDEQDLVNYVSPAS</sequence>
<dbReference type="FunFam" id="1.10.510.10:FF:000240">
    <property type="entry name" value="Lectin-domain containing receptor kinase A4.3"/>
    <property type="match status" value="1"/>
</dbReference>
<dbReference type="PANTHER" id="PTHR27002">
    <property type="entry name" value="RECEPTOR-LIKE SERINE/THREONINE-PROTEIN KINASE SD1-8"/>
    <property type="match status" value="1"/>
</dbReference>
<dbReference type="PROSITE" id="PS50011">
    <property type="entry name" value="PROTEIN_KINASE_DOM"/>
    <property type="match status" value="1"/>
</dbReference>
<keyword evidence="12 17" id="KW-0067">ATP-binding</keyword>
<dbReference type="GO" id="GO:0002229">
    <property type="term" value="P:defense response to oomycetes"/>
    <property type="evidence" value="ECO:0007669"/>
    <property type="project" value="UniProtKB-ARBA"/>
</dbReference>
<evidence type="ECO:0000256" key="10">
    <source>
        <dbReference type="ARBA" id="ARBA00022741"/>
    </source>
</evidence>
<evidence type="ECO:0000256" key="3">
    <source>
        <dbReference type="ARBA" id="ARBA00010217"/>
    </source>
</evidence>
<dbReference type="SMART" id="SM00220">
    <property type="entry name" value="S_TKc"/>
    <property type="match status" value="1"/>
</dbReference>
<proteinExistence type="inferred from homology"/>
<name>A0A484M967_9ASTE</name>
<dbReference type="PROSITE" id="PS00107">
    <property type="entry name" value="PROTEIN_KINASE_ATP"/>
    <property type="match status" value="1"/>
</dbReference>
<keyword evidence="10 17" id="KW-0547">Nucleotide-binding</keyword>
<keyword evidence="13 18" id="KW-1133">Transmembrane helix</keyword>
<dbReference type="InterPro" id="IPR038408">
    <property type="entry name" value="GNK2_sf"/>
</dbReference>
<feature type="binding site" evidence="17">
    <location>
        <position position="373"/>
    </location>
    <ligand>
        <name>ATP</name>
        <dbReference type="ChEBI" id="CHEBI:30616"/>
    </ligand>
</feature>
<dbReference type="InterPro" id="IPR008271">
    <property type="entry name" value="Ser/Thr_kinase_AS"/>
</dbReference>
<comment type="similarity">
    <text evidence="3">In the C-terminal section; belongs to the protein kinase superfamily. Ser/Thr protein kinase family.</text>
</comment>
<dbReference type="PROSITE" id="PS51473">
    <property type="entry name" value="GNK2"/>
    <property type="match status" value="2"/>
</dbReference>
<dbReference type="Gene3D" id="1.10.510.10">
    <property type="entry name" value="Transferase(Phosphotransferase) domain 1"/>
    <property type="match status" value="1"/>
</dbReference>
<evidence type="ECO:0000256" key="8">
    <source>
        <dbReference type="ARBA" id="ARBA00022729"/>
    </source>
</evidence>
<evidence type="ECO:0000256" key="18">
    <source>
        <dbReference type="SAM" id="Phobius"/>
    </source>
</evidence>
<evidence type="ECO:0000256" key="5">
    <source>
        <dbReference type="ARBA" id="ARBA00022527"/>
    </source>
</evidence>
<keyword evidence="7 18" id="KW-0812">Transmembrane</keyword>
<dbReference type="CDD" id="cd23509">
    <property type="entry name" value="Gnk2-like"/>
    <property type="match status" value="2"/>
</dbReference>
<dbReference type="Pfam" id="PF01657">
    <property type="entry name" value="Stress-antifung"/>
    <property type="match status" value="2"/>
</dbReference>
<evidence type="ECO:0000256" key="17">
    <source>
        <dbReference type="PROSITE-ProRule" id="PRU10141"/>
    </source>
</evidence>
<organism evidence="22 23">
    <name type="scientific">Cuscuta campestris</name>
    <dbReference type="NCBI Taxonomy" id="132261"/>
    <lineage>
        <taxon>Eukaryota</taxon>
        <taxon>Viridiplantae</taxon>
        <taxon>Streptophyta</taxon>
        <taxon>Embryophyta</taxon>
        <taxon>Tracheophyta</taxon>
        <taxon>Spermatophyta</taxon>
        <taxon>Magnoliopsida</taxon>
        <taxon>eudicotyledons</taxon>
        <taxon>Gunneridae</taxon>
        <taxon>Pentapetalae</taxon>
        <taxon>asterids</taxon>
        <taxon>lamiids</taxon>
        <taxon>Solanales</taxon>
        <taxon>Convolvulaceae</taxon>
        <taxon>Cuscuteae</taxon>
        <taxon>Cuscuta</taxon>
        <taxon>Cuscuta subgen. Grammica</taxon>
        <taxon>Cuscuta sect. Cleistogrammica</taxon>
    </lineage>
</organism>
<keyword evidence="6" id="KW-0808">Transferase</keyword>
<evidence type="ECO:0000256" key="9">
    <source>
        <dbReference type="ARBA" id="ARBA00022737"/>
    </source>
</evidence>
<evidence type="ECO:0000256" key="6">
    <source>
        <dbReference type="ARBA" id="ARBA00022679"/>
    </source>
</evidence>
<evidence type="ECO:0000259" key="20">
    <source>
        <dbReference type="PROSITE" id="PS50011"/>
    </source>
</evidence>
<dbReference type="AlphaFoldDB" id="A0A484M967"/>
<keyword evidence="14 18" id="KW-0472">Membrane</keyword>
<dbReference type="GO" id="GO:0005886">
    <property type="term" value="C:plasma membrane"/>
    <property type="evidence" value="ECO:0007669"/>
    <property type="project" value="UniProtKB-SubCell"/>
</dbReference>
<reference evidence="22 23" key="1">
    <citation type="submission" date="2018-04" db="EMBL/GenBank/DDBJ databases">
        <authorList>
            <person name="Vogel A."/>
        </authorList>
    </citation>
    <scope>NUCLEOTIDE SEQUENCE [LARGE SCALE GENOMIC DNA]</scope>
</reference>
<evidence type="ECO:0000313" key="23">
    <source>
        <dbReference type="Proteomes" id="UP000595140"/>
    </source>
</evidence>
<evidence type="ECO:0000313" key="22">
    <source>
        <dbReference type="EMBL" id="VFQ85390.1"/>
    </source>
</evidence>
<keyword evidence="9" id="KW-0677">Repeat</keyword>
<dbReference type="PANTHER" id="PTHR27002:SF181">
    <property type="entry name" value="RECEPTOR-LIKE SERINE_THREONINE-PROTEIN KINASE"/>
    <property type="match status" value="1"/>
</dbReference>
<feature type="signal peptide" evidence="19">
    <location>
        <begin position="1"/>
        <end position="26"/>
    </location>
</feature>
<keyword evidence="11" id="KW-0418">Kinase</keyword>
<dbReference type="InterPro" id="IPR002902">
    <property type="entry name" value="GNK2"/>
</dbReference>
<keyword evidence="4" id="KW-1003">Cell membrane</keyword>
<dbReference type="SUPFAM" id="SSF56112">
    <property type="entry name" value="Protein kinase-like (PK-like)"/>
    <property type="match status" value="1"/>
</dbReference>
<evidence type="ECO:0000256" key="19">
    <source>
        <dbReference type="SAM" id="SignalP"/>
    </source>
</evidence>
<dbReference type="InterPro" id="IPR017441">
    <property type="entry name" value="Protein_kinase_ATP_BS"/>
</dbReference>
<keyword evidence="5" id="KW-0723">Serine/threonine-protein kinase</keyword>
<feature type="domain" description="Protein kinase" evidence="20">
    <location>
        <begin position="345"/>
        <end position="567"/>
    </location>
</feature>
<comment type="subcellular location">
    <subcellularLocation>
        <location evidence="1">Cell membrane</location>
        <topology evidence="1">Single-pass type I membrane protein</topology>
    </subcellularLocation>
</comment>
<dbReference type="GO" id="GO:0004674">
    <property type="term" value="F:protein serine/threonine kinase activity"/>
    <property type="evidence" value="ECO:0007669"/>
    <property type="project" value="UniProtKB-KW"/>
</dbReference>
<dbReference type="Gene3D" id="3.30.200.20">
    <property type="entry name" value="Phosphorylase Kinase, domain 1"/>
    <property type="match status" value="1"/>
</dbReference>
<feature type="transmembrane region" description="Helical" evidence="18">
    <location>
        <begin position="286"/>
        <end position="307"/>
    </location>
</feature>
<dbReference type="InterPro" id="IPR000719">
    <property type="entry name" value="Prot_kinase_dom"/>
</dbReference>
<evidence type="ECO:0000256" key="2">
    <source>
        <dbReference type="ARBA" id="ARBA00008536"/>
    </source>
</evidence>
<dbReference type="Proteomes" id="UP000595140">
    <property type="component" value="Unassembled WGS sequence"/>
</dbReference>
<evidence type="ECO:0000256" key="12">
    <source>
        <dbReference type="ARBA" id="ARBA00022840"/>
    </source>
</evidence>
<evidence type="ECO:0000256" key="14">
    <source>
        <dbReference type="ARBA" id="ARBA00023136"/>
    </source>
</evidence>
<evidence type="ECO:0000256" key="13">
    <source>
        <dbReference type="ARBA" id="ARBA00022989"/>
    </source>
</evidence>
<protein>
    <recommendedName>
        <fullName evidence="24">Protein kinase domain-containing protein</fullName>
    </recommendedName>
</protein>
<dbReference type="EMBL" id="OOIL02002916">
    <property type="protein sequence ID" value="VFQ85390.1"/>
    <property type="molecule type" value="Genomic_DNA"/>
</dbReference>
<dbReference type="FunFam" id="3.30.200.20:FF:000142">
    <property type="entry name" value="Cysteine-rich receptor-like protein kinase 10"/>
    <property type="match status" value="1"/>
</dbReference>
<accession>A0A484M967</accession>
<gene>
    <name evidence="22" type="ORF">CCAM_LOCUS27166</name>
</gene>
<dbReference type="Gene3D" id="3.30.430.20">
    <property type="entry name" value="Gnk2 domain, C-X8-C-X2-C motif"/>
    <property type="match status" value="2"/>
</dbReference>
<comment type="similarity">
    <text evidence="2">In the N-terminal section; belongs to the leguminous lectin family.</text>
</comment>
<keyword evidence="16" id="KW-0325">Glycoprotein</keyword>
<evidence type="ECO:0000256" key="7">
    <source>
        <dbReference type="ARBA" id="ARBA00022692"/>
    </source>
</evidence>
<feature type="chain" id="PRO_5019867131" description="Protein kinase domain-containing protein" evidence="19">
    <location>
        <begin position="27"/>
        <end position="567"/>
    </location>
</feature>
<keyword evidence="8 19" id="KW-0732">Signal</keyword>
<feature type="domain" description="Gnk2-homologous" evidence="21">
    <location>
        <begin position="138"/>
        <end position="246"/>
    </location>
</feature>
<evidence type="ECO:0008006" key="24">
    <source>
        <dbReference type="Google" id="ProtNLM"/>
    </source>
</evidence>
<dbReference type="GO" id="GO:0005524">
    <property type="term" value="F:ATP binding"/>
    <property type="evidence" value="ECO:0007669"/>
    <property type="project" value="UniProtKB-UniRule"/>
</dbReference>
<evidence type="ECO:0000256" key="16">
    <source>
        <dbReference type="ARBA" id="ARBA00023180"/>
    </source>
</evidence>
<feature type="domain" description="Gnk2-homologous" evidence="21">
    <location>
        <begin position="24"/>
        <end position="132"/>
    </location>
</feature>
<evidence type="ECO:0000256" key="1">
    <source>
        <dbReference type="ARBA" id="ARBA00004251"/>
    </source>
</evidence>
<evidence type="ECO:0000256" key="4">
    <source>
        <dbReference type="ARBA" id="ARBA00022475"/>
    </source>
</evidence>